<proteinExistence type="predicted"/>
<accession>M4BUF8</accession>
<dbReference type="HOGENOM" id="CLU_2627183_0_0_1"/>
<dbReference type="EnsemblProtists" id="HpaT810146">
    <property type="protein sequence ID" value="HpaP810146"/>
    <property type="gene ID" value="HpaG810146"/>
</dbReference>
<dbReference type="Proteomes" id="UP000011713">
    <property type="component" value="Unassembled WGS sequence"/>
</dbReference>
<dbReference type="EMBL" id="JH597939">
    <property type="status" value="NOT_ANNOTATED_CDS"/>
    <property type="molecule type" value="Genomic_DNA"/>
</dbReference>
<protein>
    <submittedName>
        <fullName evidence="1">Uncharacterized protein</fullName>
    </submittedName>
</protein>
<sequence>MKRVVGFHYTLKDFQYNDDFIKVRVKGQLVASNREDACQLLIGWPSDECLGASICADAQAATKSTTQNVEWIGTWVYA</sequence>
<dbReference type="VEuPathDB" id="FungiDB:HpaG810146"/>
<dbReference type="AlphaFoldDB" id="M4BUF8"/>
<name>M4BUF8_HYAAE</name>
<keyword evidence="2" id="KW-1185">Reference proteome</keyword>
<dbReference type="InParanoid" id="M4BUF8"/>
<organism evidence="1 2">
    <name type="scientific">Hyaloperonospora arabidopsidis (strain Emoy2)</name>
    <name type="common">Downy mildew agent</name>
    <name type="synonym">Peronospora arabidopsidis</name>
    <dbReference type="NCBI Taxonomy" id="559515"/>
    <lineage>
        <taxon>Eukaryota</taxon>
        <taxon>Sar</taxon>
        <taxon>Stramenopiles</taxon>
        <taxon>Oomycota</taxon>
        <taxon>Peronosporomycetes</taxon>
        <taxon>Peronosporales</taxon>
        <taxon>Peronosporaceae</taxon>
        <taxon>Hyaloperonospora</taxon>
    </lineage>
</organism>
<reference evidence="1" key="2">
    <citation type="submission" date="2015-06" db="UniProtKB">
        <authorList>
            <consortium name="EnsemblProtists"/>
        </authorList>
    </citation>
    <scope>IDENTIFICATION</scope>
    <source>
        <strain evidence="1">Emoy2</strain>
    </source>
</reference>
<reference evidence="2" key="1">
    <citation type="journal article" date="2010" name="Science">
        <title>Signatures of adaptation to obligate biotrophy in the Hyaloperonospora arabidopsidis genome.</title>
        <authorList>
            <person name="Baxter L."/>
            <person name="Tripathy S."/>
            <person name="Ishaque N."/>
            <person name="Boot N."/>
            <person name="Cabral A."/>
            <person name="Kemen E."/>
            <person name="Thines M."/>
            <person name="Ah-Fong A."/>
            <person name="Anderson R."/>
            <person name="Badejoko W."/>
            <person name="Bittner-Eddy P."/>
            <person name="Boore J.L."/>
            <person name="Chibucos M.C."/>
            <person name="Coates M."/>
            <person name="Dehal P."/>
            <person name="Delehaunty K."/>
            <person name="Dong S."/>
            <person name="Downton P."/>
            <person name="Dumas B."/>
            <person name="Fabro G."/>
            <person name="Fronick C."/>
            <person name="Fuerstenberg S.I."/>
            <person name="Fulton L."/>
            <person name="Gaulin E."/>
            <person name="Govers F."/>
            <person name="Hughes L."/>
            <person name="Humphray S."/>
            <person name="Jiang R.H."/>
            <person name="Judelson H."/>
            <person name="Kamoun S."/>
            <person name="Kyung K."/>
            <person name="Meijer H."/>
            <person name="Minx P."/>
            <person name="Morris P."/>
            <person name="Nelson J."/>
            <person name="Phuntumart V."/>
            <person name="Qutob D."/>
            <person name="Rehmany A."/>
            <person name="Rougon-Cardoso A."/>
            <person name="Ryden P."/>
            <person name="Torto-Alalibo T."/>
            <person name="Studholme D."/>
            <person name="Wang Y."/>
            <person name="Win J."/>
            <person name="Wood J."/>
            <person name="Clifton S.W."/>
            <person name="Rogers J."/>
            <person name="Van den Ackerveken G."/>
            <person name="Jones J.D."/>
            <person name="McDowell J.M."/>
            <person name="Beynon J."/>
            <person name="Tyler B.M."/>
        </authorList>
    </citation>
    <scope>NUCLEOTIDE SEQUENCE [LARGE SCALE GENOMIC DNA]</scope>
    <source>
        <strain evidence="2">Emoy2</strain>
    </source>
</reference>
<evidence type="ECO:0000313" key="1">
    <source>
        <dbReference type="EnsemblProtists" id="HpaP810146"/>
    </source>
</evidence>
<evidence type="ECO:0000313" key="2">
    <source>
        <dbReference type="Proteomes" id="UP000011713"/>
    </source>
</evidence>